<evidence type="ECO:0000259" key="2">
    <source>
        <dbReference type="Pfam" id="PF13116"/>
    </source>
</evidence>
<keyword evidence="1" id="KW-1133">Transmembrane helix</keyword>
<feature type="domain" description="YhdP central" evidence="2">
    <location>
        <begin position="254"/>
        <end position="1139"/>
    </location>
</feature>
<dbReference type="KEGG" id="tdu:QJT80_08520"/>
<protein>
    <submittedName>
        <fullName evidence="3">DUF3971 domain-containing protein</fullName>
    </submittedName>
</protein>
<keyword evidence="1" id="KW-0472">Membrane</keyword>
<evidence type="ECO:0000256" key="1">
    <source>
        <dbReference type="SAM" id="Phobius"/>
    </source>
</evidence>
<dbReference type="PANTHER" id="PTHR38690:SF1">
    <property type="entry name" value="PROTEASE"/>
    <property type="match status" value="1"/>
</dbReference>
<feature type="transmembrane region" description="Helical" evidence="1">
    <location>
        <begin position="21"/>
        <end position="40"/>
    </location>
</feature>
<name>A0AA95KIS1_9GAMM</name>
<dbReference type="InterPro" id="IPR011836">
    <property type="entry name" value="YhdP"/>
</dbReference>
<reference evidence="3" key="1">
    <citation type="journal article" date="2023" name="Int. J. Mol. Sci.">
        <title>Metagenomics Revealed a New Genus 'Candidatus Thiocaldithrix dubininis' gen. nov., sp. nov. and a New Species 'Candidatus Thiothrix putei' sp. nov. in the Family Thiotrichaceae, Some Members of Which Have Traits of Both Na+- and H+-Motive Energetics.</title>
        <authorList>
            <person name="Ravin N.V."/>
            <person name="Muntyan M.S."/>
            <person name="Smolyakov D.D."/>
            <person name="Rudenko T.S."/>
            <person name="Beletsky A.V."/>
            <person name="Mardanov A.V."/>
            <person name="Grabovich M.Y."/>
        </authorList>
    </citation>
    <scope>NUCLEOTIDE SEQUENCE</scope>
    <source>
        <strain evidence="3">GKL-01</strain>
    </source>
</reference>
<dbReference type="AlphaFoldDB" id="A0AA95KIS1"/>
<feature type="domain" description="YhdP central" evidence="2">
    <location>
        <begin position="18"/>
        <end position="232"/>
    </location>
</feature>
<accession>A0AA95KIS1</accession>
<reference evidence="3" key="2">
    <citation type="submission" date="2023-04" db="EMBL/GenBank/DDBJ databases">
        <authorList>
            <person name="Beletskiy A.V."/>
            <person name="Mardanov A.V."/>
            <person name="Ravin N.V."/>
        </authorList>
    </citation>
    <scope>NUCLEOTIDE SEQUENCE</scope>
    <source>
        <strain evidence="3">GKL-01</strain>
    </source>
</reference>
<organism evidence="3">
    <name type="scientific">Candidatus Thiocaldithrix dubininis</name>
    <dbReference type="NCBI Taxonomy" id="3080823"/>
    <lineage>
        <taxon>Bacteria</taxon>
        <taxon>Pseudomonadati</taxon>
        <taxon>Pseudomonadota</taxon>
        <taxon>Gammaproteobacteria</taxon>
        <taxon>Thiotrichales</taxon>
        <taxon>Thiotrichaceae</taxon>
        <taxon>Candidatus Thiocaldithrix</taxon>
    </lineage>
</organism>
<dbReference type="Pfam" id="PF13116">
    <property type="entry name" value="YhdP"/>
    <property type="match status" value="2"/>
</dbReference>
<gene>
    <name evidence="3" type="ORF">QJT80_08520</name>
</gene>
<dbReference type="InterPro" id="IPR025263">
    <property type="entry name" value="YhdP_central"/>
</dbReference>
<dbReference type="Proteomes" id="UP001300672">
    <property type="component" value="Chromosome"/>
</dbReference>
<keyword evidence="1" id="KW-0812">Transmembrane</keyword>
<dbReference type="EMBL" id="CP124755">
    <property type="protein sequence ID" value="WGZ89552.1"/>
    <property type="molecule type" value="Genomic_DNA"/>
</dbReference>
<dbReference type="PANTHER" id="PTHR38690">
    <property type="entry name" value="PROTEASE-RELATED"/>
    <property type="match status" value="1"/>
</dbReference>
<sequence length="1176" mass="130027">MFFCRKRHGFWLSLTHEILALVFNTFVLLIAIIGLLLYWLPAIDDYKWLIEREVSSYVGNQVKIDKIRVNHGDGAPTWSLEGVHLIEANGDSPIHIKKLTLDFDWQESLRTLQPQPSLVSVEGVELVLRQGKDIPDVKGLEFPLPGQQKSLINTTRQSPIRVQVKNGIVHWQGAKGHELTLDNTHFMGEFSDNTVLLQAQTDFPADIGKQLIIDANLRQQAGEWQGQIHAAATIQHLEALPHPRLAQLGFKRGGLIFDAHIQLEPQRTPQFNAEGSLTHAVFSGTKSLPAIAPLTLEFKASNDAGEVKALIQQGAVNYPQWFEKPIQLDKLQALLNWQRTPQGWQVNLKDLQLSNRDARAQGTGQYLIKDNQKPYIDLAMQFATNRTVDNVRQYIPSIIIDGTEAWLKTAIVQGYVPRGEFILQGDPSDFPFTHKPGVFDIRFDVEQGILAYQPDWPVAKQVKGELRFHNAGMSGKVTSAKIMELDVTSGTVDIPDMLGESHLLLDLNTKGSLKGHLDYLQAAPIGKHLRDFMQIAQFKGNSVLTIKIEVPLDKPVFVKKGVSVLGQLTLNKDAFSLPEYNQSFSDLSGLVKFDQIGVTAENITGRYRGQAIQLNAQTDKARKKIQIALTQQNTVIAYLPEALQFLEPYFTGQTGVKVYINLPSFNTNESKQNANLAIHAVSDLQGVAIDLPAPLAKAAKTSQLFNLDLQIPFAANKAWQLQANLNQWLAIQALIPRQSTQRAAISVGLNETVALPNEGLLIKGQLAELNILNLLGFKFASQVKQPTTFDLPVWIDVAIQHLQLANQDLGQAQLTVSSDKTLQASLINHSIKASVSGAWQAMGAGLLKLDLQGINFNKLLAQVKIPNDKFDRSVDLAQIPALQIYCRDCQYTDLKFKQLILEITKQAKQLNLKRLIALTDSWQFSSQQGSWQVGKQTFTRLSGDLQVNELASIMDKPAPIQGALKAHVNLQWLANPWEFALDKLAGNAHITVANGKLTASSLNKVRWLGLLDWSHLPSQLKTGFADYKTQGLRFDEIQADLTLQQGKVNTQNLYIKTAALLVSLQGELDLVKQMLDAKLAILPDWRLALPLLGGALGGVGGGGVGLAASQIAKPNLQAKLHSPVRVNLQVSGALSSPVVRLFPLNSQTTTSDFCSDLDSQLYAPQCMHMLNGLPKR</sequence>
<evidence type="ECO:0000313" key="3">
    <source>
        <dbReference type="EMBL" id="WGZ89552.1"/>
    </source>
</evidence>
<proteinExistence type="predicted"/>